<dbReference type="AlphaFoldDB" id="A0AAN8WGB9"/>
<dbReference type="GO" id="GO:0006508">
    <property type="term" value="P:proteolysis"/>
    <property type="evidence" value="ECO:0007669"/>
    <property type="project" value="UniProtKB-KW"/>
</dbReference>
<dbReference type="Proteomes" id="UP001381693">
    <property type="component" value="Unassembled WGS sequence"/>
</dbReference>
<reference evidence="1 2" key="1">
    <citation type="submission" date="2023-11" db="EMBL/GenBank/DDBJ databases">
        <title>Halocaridina rubra genome assembly.</title>
        <authorList>
            <person name="Smith C."/>
        </authorList>
    </citation>
    <scope>NUCLEOTIDE SEQUENCE [LARGE SCALE GENOMIC DNA]</scope>
    <source>
        <strain evidence="1">EP-1</strain>
        <tissue evidence="1">Whole</tissue>
    </source>
</reference>
<dbReference type="GO" id="GO:0004843">
    <property type="term" value="F:cysteine-type deubiquitinase activity"/>
    <property type="evidence" value="ECO:0007669"/>
    <property type="project" value="UniProtKB-EC"/>
</dbReference>
<protein>
    <submittedName>
        <fullName evidence="1">Ubiquitin-specific protease ubp14</fullName>
        <ecNumber evidence="1">3.4.19.12</ecNumber>
    </submittedName>
</protein>
<feature type="non-terminal residue" evidence="1">
    <location>
        <position position="89"/>
    </location>
</feature>
<dbReference type="EMBL" id="JAXCGZ010020168">
    <property type="protein sequence ID" value="KAK7065667.1"/>
    <property type="molecule type" value="Genomic_DNA"/>
</dbReference>
<comment type="caution">
    <text evidence="1">The sequence shown here is derived from an EMBL/GenBank/DDBJ whole genome shotgun (WGS) entry which is preliminary data.</text>
</comment>
<keyword evidence="1" id="KW-0378">Hydrolase</keyword>
<name>A0AAN8WGB9_HALRR</name>
<dbReference type="EC" id="3.4.19.12" evidence="1"/>
<keyword evidence="1" id="KW-0645">Protease</keyword>
<evidence type="ECO:0000313" key="2">
    <source>
        <dbReference type="Proteomes" id="UP001381693"/>
    </source>
</evidence>
<accession>A0AAN8WGB9</accession>
<evidence type="ECO:0000313" key="1">
    <source>
        <dbReference type="EMBL" id="KAK7065667.1"/>
    </source>
</evidence>
<sequence>MGWSKEHVIRYSQRTGNDVFLHLKRVKKMLPPEKEMEPEKKIARLAIGMEGGFNPDANKKKYEYEETKAVVILPNFDVIPLPNGDLPEI</sequence>
<gene>
    <name evidence="1" type="primary">UBP14</name>
    <name evidence="1" type="ORF">SK128_005869</name>
</gene>
<proteinExistence type="predicted"/>
<organism evidence="1 2">
    <name type="scientific">Halocaridina rubra</name>
    <name type="common">Hawaiian red shrimp</name>
    <dbReference type="NCBI Taxonomy" id="373956"/>
    <lineage>
        <taxon>Eukaryota</taxon>
        <taxon>Metazoa</taxon>
        <taxon>Ecdysozoa</taxon>
        <taxon>Arthropoda</taxon>
        <taxon>Crustacea</taxon>
        <taxon>Multicrustacea</taxon>
        <taxon>Malacostraca</taxon>
        <taxon>Eumalacostraca</taxon>
        <taxon>Eucarida</taxon>
        <taxon>Decapoda</taxon>
        <taxon>Pleocyemata</taxon>
        <taxon>Caridea</taxon>
        <taxon>Atyoidea</taxon>
        <taxon>Atyidae</taxon>
        <taxon>Halocaridina</taxon>
    </lineage>
</organism>
<keyword evidence="2" id="KW-1185">Reference proteome</keyword>